<evidence type="ECO:0000313" key="9">
    <source>
        <dbReference type="Proteomes" id="UP000256601"/>
    </source>
</evidence>
<organism evidence="6 8">
    <name type="scientific">Yarrowia lipolytica</name>
    <name type="common">Candida lipolytica</name>
    <dbReference type="NCBI Taxonomy" id="4952"/>
    <lineage>
        <taxon>Eukaryota</taxon>
        <taxon>Fungi</taxon>
        <taxon>Dikarya</taxon>
        <taxon>Ascomycota</taxon>
        <taxon>Saccharomycotina</taxon>
        <taxon>Dipodascomycetes</taxon>
        <taxon>Dipodascales</taxon>
        <taxon>Dipodascales incertae sedis</taxon>
        <taxon>Yarrowia</taxon>
    </lineage>
</organism>
<dbReference type="Proteomes" id="UP000256601">
    <property type="component" value="Unassembled WGS sequence"/>
</dbReference>
<dbReference type="Proteomes" id="UP000182444">
    <property type="component" value="Chromosome 1B"/>
</dbReference>
<evidence type="ECO:0000256" key="1">
    <source>
        <dbReference type="ARBA" id="ARBA00022694"/>
    </source>
</evidence>
<dbReference type="Pfam" id="PF04032">
    <property type="entry name" value="Rpr2"/>
    <property type="match status" value="1"/>
</dbReference>
<name>A0A1H6PSJ6_YARLL</name>
<feature type="compositionally biased region" description="Polar residues" evidence="5">
    <location>
        <begin position="28"/>
        <end position="39"/>
    </location>
</feature>
<gene>
    <name evidence="7" type="ORF">B0I71DRAFT_8902</name>
    <name evidence="6" type="ORF">YALI1_B18854g</name>
</gene>
<sequence>MTDNTNPTNEGQQPTQQSQKGKKQQQKPNTTRKTDINANKQKQQQPKKPKVIPHRDHYARISYLAQASQLMGDCNEGLSRCYTSTMTTVAKKTVLRLSPHLKRTVCKKCSRKLTPTNCDIELENLSRLQSSKANVLIYTCKCGTAKRFPVGKKEDYKLWADTASAN</sequence>
<evidence type="ECO:0000256" key="4">
    <source>
        <dbReference type="ARBA" id="ARBA00038402"/>
    </source>
</evidence>
<evidence type="ECO:0000313" key="8">
    <source>
        <dbReference type="Proteomes" id="UP000182444"/>
    </source>
</evidence>
<dbReference type="PANTHER" id="PTHR14742">
    <property type="entry name" value="RIBONUCLEASE P SUBUNIT P21"/>
    <property type="match status" value="1"/>
</dbReference>
<dbReference type="GO" id="GO:0008033">
    <property type="term" value="P:tRNA processing"/>
    <property type="evidence" value="ECO:0007669"/>
    <property type="project" value="UniProtKB-KW"/>
</dbReference>
<evidence type="ECO:0000256" key="3">
    <source>
        <dbReference type="ARBA" id="ARBA00022833"/>
    </source>
</evidence>
<evidence type="ECO:0000313" key="6">
    <source>
        <dbReference type="EMBL" id="AOW01687.1"/>
    </source>
</evidence>
<dbReference type="EMBL" id="CP017554">
    <property type="protein sequence ID" value="AOW01687.1"/>
    <property type="molecule type" value="Genomic_DNA"/>
</dbReference>
<keyword evidence="2" id="KW-0479">Metal-binding</keyword>
<evidence type="ECO:0000313" key="7">
    <source>
        <dbReference type="EMBL" id="RDW23806.1"/>
    </source>
</evidence>
<dbReference type="eggNOG" id="KOG4394">
    <property type="taxonomic scope" value="Eukaryota"/>
</dbReference>
<proteinExistence type="inferred from homology"/>
<keyword evidence="1" id="KW-0819">tRNA processing</keyword>
<dbReference type="GO" id="GO:0005655">
    <property type="term" value="C:nucleolar ribonuclease P complex"/>
    <property type="evidence" value="ECO:0007669"/>
    <property type="project" value="TreeGrafter"/>
</dbReference>
<dbReference type="VEuPathDB" id="FungiDB:YALI0_B14311g"/>
<dbReference type="GO" id="GO:0046872">
    <property type="term" value="F:metal ion binding"/>
    <property type="evidence" value="ECO:0007669"/>
    <property type="project" value="UniProtKB-KW"/>
</dbReference>
<protein>
    <submittedName>
        <fullName evidence="7">RNAse P Rpr2/Rpp21/SNM1 subunit domain-domain-containing protein</fullName>
    </submittedName>
</protein>
<keyword evidence="3" id="KW-0862">Zinc</keyword>
<dbReference type="InterPro" id="IPR007175">
    <property type="entry name" value="Rpr2/Snm1/Rpp21"/>
</dbReference>
<dbReference type="Gene3D" id="6.20.50.20">
    <property type="match status" value="1"/>
</dbReference>
<evidence type="ECO:0000256" key="2">
    <source>
        <dbReference type="ARBA" id="ARBA00022723"/>
    </source>
</evidence>
<feature type="compositionally biased region" description="Polar residues" evidence="5">
    <location>
        <begin position="1"/>
        <end position="11"/>
    </location>
</feature>
<dbReference type="VEuPathDB" id="FungiDB:YALI1_B18854g"/>
<feature type="region of interest" description="Disordered" evidence="5">
    <location>
        <begin position="1"/>
        <end position="54"/>
    </location>
</feature>
<comment type="similarity">
    <text evidence="4">Belongs to the eukaryotic/archaeal RNase P protein component 4 family.</text>
</comment>
<reference evidence="6 8" key="1">
    <citation type="journal article" date="2016" name="PLoS ONE">
        <title>Sequence Assembly of Yarrowia lipolytica Strain W29/CLIB89 Shows Transposable Element Diversity.</title>
        <authorList>
            <person name="Magnan C."/>
            <person name="Yu J."/>
            <person name="Chang I."/>
            <person name="Jahn E."/>
            <person name="Kanomata Y."/>
            <person name="Wu J."/>
            <person name="Zeller M."/>
            <person name="Oakes M."/>
            <person name="Baldi P."/>
            <person name="Sandmeyer S."/>
        </authorList>
    </citation>
    <scope>NUCLEOTIDE SEQUENCE [LARGE SCALE GENOMIC DNA]</scope>
    <source>
        <strain evidence="6">CLIB89</strain>
        <strain evidence="8">CLIB89(W29)</strain>
    </source>
</reference>
<dbReference type="EMBL" id="KZ859064">
    <property type="protein sequence ID" value="RDW23806.1"/>
    <property type="molecule type" value="Genomic_DNA"/>
</dbReference>
<dbReference type="PANTHER" id="PTHR14742:SF0">
    <property type="entry name" value="RIBONUCLEASE P PROTEIN SUBUNIT P21"/>
    <property type="match status" value="1"/>
</dbReference>
<accession>A0A1H6PSJ6</accession>
<reference evidence="7 9" key="2">
    <citation type="submission" date="2018-07" db="EMBL/GenBank/DDBJ databases">
        <title>Draft Genome Assemblies for Five Robust Yarrowia lipolytica Strains Exhibiting High Lipid Production and Pentose Sugar Utilization and Sugar Alcohol Secretion from Undetoxified Lignocellulosic Biomass Hydrolysates.</title>
        <authorList>
            <consortium name="DOE Joint Genome Institute"/>
            <person name="Walker C."/>
            <person name="Ryu S."/>
            <person name="Na H."/>
            <person name="Zane M."/>
            <person name="LaButti K."/>
            <person name="Lipzen A."/>
            <person name="Haridas S."/>
            <person name="Barry K."/>
            <person name="Grigoriev I.V."/>
            <person name="Quarterman J."/>
            <person name="Slininger P."/>
            <person name="Dien B."/>
            <person name="Trinh C.T."/>
        </authorList>
    </citation>
    <scope>NUCLEOTIDE SEQUENCE [LARGE SCALE GENOMIC DNA]</scope>
    <source>
        <strain evidence="7 9">YB392</strain>
    </source>
</reference>
<evidence type="ECO:0000256" key="5">
    <source>
        <dbReference type="SAM" id="MobiDB-lite"/>
    </source>
</evidence>
<dbReference type="OMA" id="CKKCHRI"/>
<dbReference type="AlphaFoldDB" id="A0A1H6PSJ6"/>